<evidence type="ECO:0000256" key="4">
    <source>
        <dbReference type="ARBA" id="ARBA00022825"/>
    </source>
</evidence>
<feature type="domain" description="Peptidase S49" evidence="5">
    <location>
        <begin position="75"/>
        <end position="225"/>
    </location>
</feature>
<evidence type="ECO:0000313" key="7">
    <source>
        <dbReference type="Proteomes" id="UP000050975"/>
    </source>
</evidence>
<comment type="similarity">
    <text evidence="1">Belongs to the peptidase S49 family.</text>
</comment>
<dbReference type="InterPro" id="IPR002142">
    <property type="entry name" value="Peptidase_S49"/>
</dbReference>
<gene>
    <name evidence="6" type="ORF">AMJ74_06290</name>
</gene>
<protein>
    <recommendedName>
        <fullName evidence="5">Peptidase S49 domain-containing protein</fullName>
    </recommendedName>
</protein>
<dbReference type="PANTHER" id="PTHR42987:SF7">
    <property type="entry name" value="SIGNAL PEPTIDE PEPTIDASE SPPA-RELATED"/>
    <property type="match status" value="1"/>
</dbReference>
<dbReference type="EMBL" id="LJVE01000139">
    <property type="protein sequence ID" value="KPL12720.1"/>
    <property type="molecule type" value="Genomic_DNA"/>
</dbReference>
<dbReference type="Proteomes" id="UP000050975">
    <property type="component" value="Unassembled WGS sequence"/>
</dbReference>
<proteinExistence type="inferred from homology"/>
<evidence type="ECO:0000256" key="3">
    <source>
        <dbReference type="ARBA" id="ARBA00022801"/>
    </source>
</evidence>
<dbReference type="CDD" id="cd07023">
    <property type="entry name" value="S49_Sppa_N_C"/>
    <property type="match status" value="1"/>
</dbReference>
<evidence type="ECO:0000313" key="6">
    <source>
        <dbReference type="EMBL" id="KPL12720.1"/>
    </source>
</evidence>
<dbReference type="Gene3D" id="3.90.226.10">
    <property type="entry name" value="2-enoyl-CoA Hydratase, Chain A, domain 1"/>
    <property type="match status" value="1"/>
</dbReference>
<reference evidence="6 7" key="1">
    <citation type="journal article" date="2015" name="Microbiome">
        <title>Genomic resolution of linkages in carbon, nitrogen, and sulfur cycling among widespread estuary sediment bacteria.</title>
        <authorList>
            <person name="Baker B.J."/>
            <person name="Lazar C.S."/>
            <person name="Teske A.P."/>
            <person name="Dick G.J."/>
        </authorList>
    </citation>
    <scope>NUCLEOTIDE SEQUENCE [LARGE SCALE GENOMIC DNA]</scope>
    <source>
        <strain evidence="6">SM1_77</strain>
    </source>
</reference>
<dbReference type="Gene3D" id="6.20.330.10">
    <property type="match status" value="1"/>
</dbReference>
<dbReference type="PANTHER" id="PTHR42987">
    <property type="entry name" value="PEPTIDASE S49"/>
    <property type="match status" value="1"/>
</dbReference>
<dbReference type="AlphaFoldDB" id="A0A0S8JT37"/>
<dbReference type="InterPro" id="IPR029045">
    <property type="entry name" value="ClpP/crotonase-like_dom_sf"/>
</dbReference>
<dbReference type="GO" id="GO:0008236">
    <property type="term" value="F:serine-type peptidase activity"/>
    <property type="evidence" value="ECO:0007669"/>
    <property type="project" value="UniProtKB-KW"/>
</dbReference>
<dbReference type="SUPFAM" id="SSF52096">
    <property type="entry name" value="ClpP/crotonase"/>
    <property type="match status" value="1"/>
</dbReference>
<keyword evidence="2" id="KW-0645">Protease</keyword>
<evidence type="ECO:0000256" key="1">
    <source>
        <dbReference type="ARBA" id="ARBA00008683"/>
    </source>
</evidence>
<organism evidence="6 7">
    <name type="scientific">candidate division WOR_3 bacterium SM1_77</name>
    <dbReference type="NCBI Taxonomy" id="1703778"/>
    <lineage>
        <taxon>Bacteria</taxon>
        <taxon>Bacteria division WOR-3</taxon>
    </lineage>
</organism>
<name>A0A0S8JT37_UNCW3</name>
<dbReference type="Pfam" id="PF01343">
    <property type="entry name" value="Peptidase_S49"/>
    <property type="match status" value="1"/>
</dbReference>
<keyword evidence="4" id="KW-0720">Serine protease</keyword>
<keyword evidence="3" id="KW-0378">Hydrolase</keyword>
<dbReference type="NCBIfam" id="TIGR00706">
    <property type="entry name" value="SppA_dom"/>
    <property type="match status" value="1"/>
</dbReference>
<dbReference type="InterPro" id="IPR004635">
    <property type="entry name" value="Pept_S49_SppA"/>
</dbReference>
<comment type="caution">
    <text evidence="6">The sequence shown here is derived from an EMBL/GenBank/DDBJ whole genome shotgun (WGS) entry which is preliminary data.</text>
</comment>
<dbReference type="InterPro" id="IPR047272">
    <property type="entry name" value="S49_SppA_C"/>
</dbReference>
<evidence type="ECO:0000259" key="5">
    <source>
        <dbReference type="Pfam" id="PF01343"/>
    </source>
</evidence>
<dbReference type="GO" id="GO:0006508">
    <property type="term" value="P:proteolysis"/>
    <property type="evidence" value="ECO:0007669"/>
    <property type="project" value="UniProtKB-KW"/>
</dbReference>
<sequence>VVAIGIIFGVSIRGQGYGGNVGVVEINNIILSSKDIIRDIKLFGDDPSVKAIILRINSPGGIVAASQEIYDVVKRQQEKKPIITSMESVAASGAYYIALPSDIIVANPGTITGSIGVIMEWPVLQKLLQKLGIEFEVVKSKEHKDIGSSHRRLNEREKELMQELVTDVYDQFVKVTSDHRDMPLDTVSKYADGRVFTGRQAKELGFIDTLGSFEVAVEIAGDLTGIKDPHLVYAPKRLRLIDIFTAPMERILLPKLYFKWP</sequence>
<feature type="non-terminal residue" evidence="6">
    <location>
        <position position="1"/>
    </location>
</feature>
<accession>A0A0S8JT37</accession>
<evidence type="ECO:0000256" key="2">
    <source>
        <dbReference type="ARBA" id="ARBA00022670"/>
    </source>
</evidence>